<accession>A0A0D2FDF3</accession>
<dbReference type="EMBL" id="KN846960">
    <property type="protein sequence ID" value="KIW66043.1"/>
    <property type="molecule type" value="Genomic_DNA"/>
</dbReference>
<sequence>MARRSPSRRSQSMEEGSTSRRSPVNSINPNVFSDEYAVDRDSISASSPTNSIDSGPEELGLDQYNDTRRESREYIPPGFPGNGLNLNRSSLAKRPLPAESSALPNRAISTSSRSVADTRRSLSTSSRFSIPRAQSPYRGPTAPSQPYGLYTQVTRASSIVSDSTIRPLELPFVPHGGPEHPYSMYPQNTIPDDDSSDTHVGLGFPGLGQSYRSASSSSGNELGDIVGTDGHVEQLPPYSRYADNVIAKGDMARIDPQRSIITEESAASSSIPPADASGSDVELTAVGAGSGQDEVARKEGLSEKKRRKTCCGLPIWTVLLIVTVVILAAVAGGVVGGVVGNQHGQHQAEGATTTVWLDADPAQTGPSTPSCPTGHYTIPLNQTQQVDSCVVDRQYSSTWECLDYARLGINIFSSAGSPPLSAVFDDYSVRPQLFRYGPQPPDFNGTSFTMQPYKDKEDDELGVALFFSVLFDKLIIIRDGQLSPPEYENKRSLAAPGLAGRGLGYWGDDDEYLNIGDKPWYCFWNSTISEFWIFLDQDMDDTSPLDNASSTITSASSMPTTANGYGTSSTSGQKYGTEATSQDASLTTPYPTQPTDEAYWTGESKVRRQASVGSPNFPKLAKMVEKRKPDDNVQPYCQQMQVLNNWQIMPIPDVPTICIEESDYKSAAATGDSRMSRRKRNANTVQQLASNCICEWFSV</sequence>
<dbReference type="PANTHER" id="PTHR42078">
    <property type="entry name" value="GLUCAN 1, 4-ALPHA-GLUCOSIDASE"/>
    <property type="match status" value="1"/>
</dbReference>
<dbReference type="PANTHER" id="PTHR42078:SF1">
    <property type="entry name" value="GLUCAN 1, 4-ALPHA-GLUCOSIDASE"/>
    <property type="match status" value="1"/>
</dbReference>
<organism evidence="4 5">
    <name type="scientific">Phialophora macrospora</name>
    <dbReference type="NCBI Taxonomy" id="1851006"/>
    <lineage>
        <taxon>Eukaryota</taxon>
        <taxon>Fungi</taxon>
        <taxon>Dikarya</taxon>
        <taxon>Ascomycota</taxon>
        <taxon>Pezizomycotina</taxon>
        <taxon>Eurotiomycetes</taxon>
        <taxon>Chaetothyriomycetidae</taxon>
        <taxon>Chaetothyriales</taxon>
        <taxon>Herpotrichiellaceae</taxon>
        <taxon>Phialophora</taxon>
    </lineage>
</organism>
<feature type="domain" description="DUF7820" evidence="3">
    <location>
        <begin position="352"/>
        <end position="698"/>
    </location>
</feature>
<feature type="compositionally biased region" description="Polar residues" evidence="1">
    <location>
        <begin position="8"/>
        <end position="31"/>
    </location>
</feature>
<feature type="compositionally biased region" description="Low complexity" evidence="1">
    <location>
        <begin position="121"/>
        <end position="132"/>
    </location>
</feature>
<dbReference type="STRING" id="5601.A0A0D2FDF3"/>
<feature type="region of interest" description="Disordered" evidence="1">
    <location>
        <begin position="544"/>
        <end position="597"/>
    </location>
</feature>
<keyword evidence="2" id="KW-0472">Membrane</keyword>
<proteinExistence type="predicted"/>
<name>A0A0D2FDF3_9EURO</name>
<feature type="compositionally biased region" description="Polar residues" evidence="1">
    <location>
        <begin position="43"/>
        <end position="53"/>
    </location>
</feature>
<evidence type="ECO:0000256" key="1">
    <source>
        <dbReference type="SAM" id="MobiDB-lite"/>
    </source>
</evidence>
<dbReference type="AlphaFoldDB" id="A0A0D2FDF3"/>
<keyword evidence="2" id="KW-1133">Transmembrane helix</keyword>
<dbReference type="Pfam" id="PF25130">
    <property type="entry name" value="DUF7820"/>
    <property type="match status" value="1"/>
</dbReference>
<keyword evidence="5" id="KW-1185">Reference proteome</keyword>
<dbReference type="Proteomes" id="UP000054266">
    <property type="component" value="Unassembled WGS sequence"/>
</dbReference>
<evidence type="ECO:0000256" key="2">
    <source>
        <dbReference type="SAM" id="Phobius"/>
    </source>
</evidence>
<gene>
    <name evidence="4" type="ORF">PV04_08252</name>
</gene>
<evidence type="ECO:0000313" key="4">
    <source>
        <dbReference type="EMBL" id="KIW66043.1"/>
    </source>
</evidence>
<keyword evidence="2" id="KW-0812">Transmembrane</keyword>
<evidence type="ECO:0000313" key="5">
    <source>
        <dbReference type="Proteomes" id="UP000054266"/>
    </source>
</evidence>
<evidence type="ECO:0000259" key="3">
    <source>
        <dbReference type="Pfam" id="PF25130"/>
    </source>
</evidence>
<feature type="compositionally biased region" description="Polar residues" evidence="1">
    <location>
        <begin position="544"/>
        <end position="595"/>
    </location>
</feature>
<protein>
    <recommendedName>
        <fullName evidence="3">DUF7820 domain-containing protein</fullName>
    </recommendedName>
</protein>
<feature type="transmembrane region" description="Helical" evidence="2">
    <location>
        <begin position="313"/>
        <end position="339"/>
    </location>
</feature>
<dbReference type="HOGENOM" id="CLU_011816_1_0_1"/>
<feature type="region of interest" description="Disordered" evidence="1">
    <location>
        <begin position="1"/>
        <end position="144"/>
    </location>
</feature>
<dbReference type="InterPro" id="IPR056722">
    <property type="entry name" value="DUF7820"/>
</dbReference>
<reference evidence="4 5" key="1">
    <citation type="submission" date="2015-01" db="EMBL/GenBank/DDBJ databases">
        <title>The Genome Sequence of Capronia semiimmersa CBS27337.</title>
        <authorList>
            <consortium name="The Broad Institute Genomics Platform"/>
            <person name="Cuomo C."/>
            <person name="de Hoog S."/>
            <person name="Gorbushina A."/>
            <person name="Stielow B."/>
            <person name="Teixiera M."/>
            <person name="Abouelleil A."/>
            <person name="Chapman S.B."/>
            <person name="Priest M."/>
            <person name="Young S.K."/>
            <person name="Wortman J."/>
            <person name="Nusbaum C."/>
            <person name="Birren B."/>
        </authorList>
    </citation>
    <scope>NUCLEOTIDE SEQUENCE [LARGE SCALE GENOMIC DNA]</scope>
    <source>
        <strain evidence="4 5">CBS 27337</strain>
    </source>
</reference>